<dbReference type="CDD" id="cd00093">
    <property type="entry name" value="HTH_XRE"/>
    <property type="match status" value="1"/>
</dbReference>
<gene>
    <name evidence="2" type="ORF">Afil01_54900</name>
</gene>
<dbReference type="Pfam" id="PF17765">
    <property type="entry name" value="MLTR_LBD"/>
    <property type="match status" value="1"/>
</dbReference>
<dbReference type="Gene3D" id="1.10.260.40">
    <property type="entry name" value="lambda repressor-like DNA-binding domains"/>
    <property type="match status" value="1"/>
</dbReference>
<dbReference type="SMART" id="SM00530">
    <property type="entry name" value="HTH_XRE"/>
    <property type="match status" value="1"/>
</dbReference>
<proteinExistence type="predicted"/>
<evidence type="ECO:0000313" key="2">
    <source>
        <dbReference type="EMBL" id="GLZ80683.1"/>
    </source>
</evidence>
<dbReference type="PANTHER" id="PTHR35010">
    <property type="entry name" value="BLL4672 PROTEIN-RELATED"/>
    <property type="match status" value="1"/>
</dbReference>
<evidence type="ECO:0000259" key="1">
    <source>
        <dbReference type="PROSITE" id="PS50943"/>
    </source>
</evidence>
<dbReference type="EMBL" id="BSTX01000004">
    <property type="protein sequence ID" value="GLZ80683.1"/>
    <property type="molecule type" value="Genomic_DNA"/>
</dbReference>
<evidence type="ECO:0000313" key="3">
    <source>
        <dbReference type="Proteomes" id="UP001165079"/>
    </source>
</evidence>
<dbReference type="GO" id="GO:0003677">
    <property type="term" value="F:DNA binding"/>
    <property type="evidence" value="ECO:0007669"/>
    <property type="project" value="UniProtKB-KW"/>
</dbReference>
<dbReference type="SUPFAM" id="SSF47413">
    <property type="entry name" value="lambda repressor-like DNA-binding domains"/>
    <property type="match status" value="1"/>
</dbReference>
<dbReference type="AlphaFoldDB" id="A0A9W6SRC9"/>
<feature type="domain" description="HTH cro/C1-type" evidence="1">
    <location>
        <begin position="33"/>
        <end position="80"/>
    </location>
</feature>
<dbReference type="PROSITE" id="PS50943">
    <property type="entry name" value="HTH_CROC1"/>
    <property type="match status" value="1"/>
</dbReference>
<name>A0A9W6SRC9_9ACTN</name>
<dbReference type="Proteomes" id="UP001165079">
    <property type="component" value="Unassembled WGS sequence"/>
</dbReference>
<comment type="caution">
    <text evidence="2">The sequence shown here is derived from an EMBL/GenBank/DDBJ whole genome shotgun (WGS) entry which is preliminary data.</text>
</comment>
<reference evidence="2" key="1">
    <citation type="submission" date="2023-03" db="EMBL/GenBank/DDBJ databases">
        <title>Actinorhabdospora filicis NBRC 111898.</title>
        <authorList>
            <person name="Ichikawa N."/>
            <person name="Sato H."/>
            <person name="Tonouchi N."/>
        </authorList>
    </citation>
    <scope>NUCLEOTIDE SEQUENCE</scope>
    <source>
        <strain evidence="2">NBRC 111898</strain>
    </source>
</reference>
<organism evidence="2 3">
    <name type="scientific">Actinorhabdospora filicis</name>
    <dbReference type="NCBI Taxonomy" id="1785913"/>
    <lineage>
        <taxon>Bacteria</taxon>
        <taxon>Bacillati</taxon>
        <taxon>Actinomycetota</taxon>
        <taxon>Actinomycetes</taxon>
        <taxon>Micromonosporales</taxon>
        <taxon>Micromonosporaceae</taxon>
        <taxon>Actinorhabdospora</taxon>
    </lineage>
</organism>
<dbReference type="InterPro" id="IPR001387">
    <property type="entry name" value="Cro/C1-type_HTH"/>
</dbReference>
<dbReference type="InterPro" id="IPR010982">
    <property type="entry name" value="Lambda_DNA-bd_dom_sf"/>
</dbReference>
<accession>A0A9W6SRC9</accession>
<dbReference type="Pfam" id="PF13560">
    <property type="entry name" value="HTH_31"/>
    <property type="match status" value="1"/>
</dbReference>
<dbReference type="InterPro" id="IPR041413">
    <property type="entry name" value="MLTR_LBD"/>
</dbReference>
<protein>
    <submittedName>
        <fullName evidence="2">DNA-binding protein</fullName>
    </submittedName>
</protein>
<keyword evidence="2" id="KW-0238">DNA-binding</keyword>
<dbReference type="PANTHER" id="PTHR35010:SF2">
    <property type="entry name" value="BLL4672 PROTEIN"/>
    <property type="match status" value="1"/>
</dbReference>
<dbReference type="RefSeq" id="WP_285665928.1">
    <property type="nucleotide sequence ID" value="NZ_BSTX01000004.1"/>
</dbReference>
<sequence length="271" mass="30090">MSELGDFLRSRRALLSPDEVGLTSYGARRRVPGLRREELAQLAGVSAAYYTRLEQGQSQNASDAVLDAIARALRLGEDERAHLRNLARPARPRRPARAEPVRPAARQLIEAMDAVPAVILDRRNDVLAWNRLGHAVVAGHVPFEERPNLLRLLFLDERARAMYTEWDEEARLAVASLRMVAAAHPDDRRLAELIGELSVKSPEFTAIWAKHPVRTCTFGVKRLAHPVAGDLELSFENMLLPDESGQRVILYNAPSGSPTRNALDMLGVMAS</sequence>
<keyword evidence="3" id="KW-1185">Reference proteome</keyword>
<dbReference type="Gene3D" id="3.30.450.180">
    <property type="match status" value="1"/>
</dbReference>